<evidence type="ECO:0000313" key="3">
    <source>
        <dbReference type="EMBL" id="EFJ08691.1"/>
    </source>
</evidence>
<dbReference type="EC" id="4.2.3.-" evidence="2"/>
<evidence type="ECO:0000256" key="2">
    <source>
        <dbReference type="RuleBase" id="RU366034"/>
    </source>
</evidence>
<dbReference type="Gene3D" id="1.10.600.10">
    <property type="entry name" value="Farnesyl Diphosphate Synthase"/>
    <property type="match status" value="1"/>
</dbReference>
<dbReference type="Proteomes" id="UP000001514">
    <property type="component" value="Unassembled WGS sequence"/>
</dbReference>
<dbReference type="InterPro" id="IPR034686">
    <property type="entry name" value="Terpene_cyclase-like_2"/>
</dbReference>
<comment type="similarity">
    <text evidence="1 2">Belongs to the terpene synthase family.</text>
</comment>
<accession>D8T3T7</accession>
<dbReference type="GO" id="GO:0046872">
    <property type="term" value="F:metal ion binding"/>
    <property type="evidence" value="ECO:0007669"/>
    <property type="project" value="UniProtKB-KW"/>
</dbReference>
<evidence type="ECO:0000256" key="1">
    <source>
        <dbReference type="ARBA" id="ARBA00006333"/>
    </source>
</evidence>
<dbReference type="EMBL" id="GL377671">
    <property type="protein sequence ID" value="EFJ08691.1"/>
    <property type="molecule type" value="Genomic_DNA"/>
</dbReference>
<gene>
    <name evidence="3" type="ORF">SELMODRAFT_428733</name>
</gene>
<reference evidence="3 4" key="1">
    <citation type="journal article" date="2011" name="Science">
        <title>The Selaginella genome identifies genetic changes associated with the evolution of vascular plants.</title>
        <authorList>
            <person name="Banks J.A."/>
            <person name="Nishiyama T."/>
            <person name="Hasebe M."/>
            <person name="Bowman J.L."/>
            <person name="Gribskov M."/>
            <person name="dePamphilis C."/>
            <person name="Albert V.A."/>
            <person name="Aono N."/>
            <person name="Aoyama T."/>
            <person name="Ambrose B.A."/>
            <person name="Ashton N.W."/>
            <person name="Axtell M.J."/>
            <person name="Barker E."/>
            <person name="Barker M.S."/>
            <person name="Bennetzen J.L."/>
            <person name="Bonawitz N.D."/>
            <person name="Chapple C."/>
            <person name="Cheng C."/>
            <person name="Correa L.G."/>
            <person name="Dacre M."/>
            <person name="DeBarry J."/>
            <person name="Dreyer I."/>
            <person name="Elias M."/>
            <person name="Engstrom E.M."/>
            <person name="Estelle M."/>
            <person name="Feng L."/>
            <person name="Finet C."/>
            <person name="Floyd S.K."/>
            <person name="Frommer W.B."/>
            <person name="Fujita T."/>
            <person name="Gramzow L."/>
            <person name="Gutensohn M."/>
            <person name="Harholt J."/>
            <person name="Hattori M."/>
            <person name="Heyl A."/>
            <person name="Hirai T."/>
            <person name="Hiwatashi Y."/>
            <person name="Ishikawa M."/>
            <person name="Iwata M."/>
            <person name="Karol K.G."/>
            <person name="Koehler B."/>
            <person name="Kolukisaoglu U."/>
            <person name="Kubo M."/>
            <person name="Kurata T."/>
            <person name="Lalonde S."/>
            <person name="Li K."/>
            <person name="Li Y."/>
            <person name="Litt A."/>
            <person name="Lyons E."/>
            <person name="Manning G."/>
            <person name="Maruyama T."/>
            <person name="Michael T.P."/>
            <person name="Mikami K."/>
            <person name="Miyazaki S."/>
            <person name="Morinaga S."/>
            <person name="Murata T."/>
            <person name="Mueller-Roeber B."/>
            <person name="Nelson D.R."/>
            <person name="Obara M."/>
            <person name="Oguri Y."/>
            <person name="Olmstead R.G."/>
            <person name="Onodera N."/>
            <person name="Petersen B.L."/>
            <person name="Pils B."/>
            <person name="Prigge M."/>
            <person name="Rensing S.A."/>
            <person name="Riano-Pachon D.M."/>
            <person name="Roberts A.W."/>
            <person name="Sato Y."/>
            <person name="Scheller H.V."/>
            <person name="Schulz B."/>
            <person name="Schulz C."/>
            <person name="Shakirov E.V."/>
            <person name="Shibagaki N."/>
            <person name="Shinohara N."/>
            <person name="Shippen D.E."/>
            <person name="Soerensen I."/>
            <person name="Sotooka R."/>
            <person name="Sugimoto N."/>
            <person name="Sugita M."/>
            <person name="Sumikawa N."/>
            <person name="Tanurdzic M."/>
            <person name="Theissen G."/>
            <person name="Ulvskov P."/>
            <person name="Wakazuki S."/>
            <person name="Weng J.K."/>
            <person name="Willats W.W."/>
            <person name="Wipf D."/>
            <person name="Wolf P.G."/>
            <person name="Yang L."/>
            <person name="Zimmer A.D."/>
            <person name="Zhu Q."/>
            <person name="Mitros T."/>
            <person name="Hellsten U."/>
            <person name="Loque D."/>
            <person name="Otillar R."/>
            <person name="Salamov A."/>
            <person name="Schmutz J."/>
            <person name="Shapiro H."/>
            <person name="Lindquist E."/>
            <person name="Lucas S."/>
            <person name="Rokhsar D."/>
            <person name="Grigoriev I.V."/>
        </authorList>
    </citation>
    <scope>NUCLEOTIDE SEQUENCE [LARGE SCALE GENOMIC DNA]</scope>
</reference>
<evidence type="ECO:0000313" key="4">
    <source>
        <dbReference type="Proteomes" id="UP000001514"/>
    </source>
</evidence>
<keyword evidence="2" id="KW-0460">Magnesium</keyword>
<dbReference type="GO" id="GO:0008299">
    <property type="term" value="P:isoprenoid biosynthetic process"/>
    <property type="evidence" value="ECO:0007669"/>
    <property type="project" value="UniProtKB-ARBA"/>
</dbReference>
<dbReference type="InParanoid" id="D8T3T7"/>
<organism evidence="4">
    <name type="scientific">Selaginella moellendorffii</name>
    <name type="common">Spikemoss</name>
    <dbReference type="NCBI Taxonomy" id="88036"/>
    <lineage>
        <taxon>Eukaryota</taxon>
        <taxon>Viridiplantae</taxon>
        <taxon>Streptophyta</taxon>
        <taxon>Embryophyta</taxon>
        <taxon>Tracheophyta</taxon>
        <taxon>Lycopodiopsida</taxon>
        <taxon>Selaginellales</taxon>
        <taxon>Selaginellaceae</taxon>
        <taxon>Selaginella</taxon>
    </lineage>
</organism>
<protein>
    <recommendedName>
        <fullName evidence="2">Terpene synthase</fullName>
        <ecNumber evidence="2">4.2.3.-</ecNumber>
    </recommendedName>
</protein>
<dbReference type="InterPro" id="IPR008949">
    <property type="entry name" value="Isoprenoid_synthase_dom_sf"/>
</dbReference>
<dbReference type="HOGENOM" id="CLU_1172375_0_0_1"/>
<sequence>MAPALEKIYAVGKLLGPKNFHLPKVPSLIPPVPRHPDSAYASSKAHEWAYKFMDPKMTAADKKALEDWEIPLFGTPHSFERYALSRMASRPKLSSVKQYIEWRRFEVLLEPIFSSIEMALEVAVPDVDMESEDYLILRNAGINYVSMHNDILPFAKEFVCNKLLNLPVLLLLSDPKVETFQSAADKVCNMVMDTKQEFMYYHNILIAQARGEGFITGDKFDGNWCLDTVINHRRTGR</sequence>
<keyword evidence="2" id="KW-0456">Lyase</keyword>
<keyword evidence="4" id="KW-1185">Reference proteome</keyword>
<dbReference type="PANTHER" id="PTHR35201:SF4">
    <property type="entry name" value="BETA-PINACENE SYNTHASE-RELATED"/>
    <property type="match status" value="1"/>
</dbReference>
<dbReference type="Gramene" id="EFJ08691">
    <property type="protein sequence ID" value="EFJ08691"/>
    <property type="gene ID" value="SELMODRAFT_428733"/>
</dbReference>
<comment type="cofactor">
    <cofactor evidence="2">
        <name>Mg(2+)</name>
        <dbReference type="ChEBI" id="CHEBI:18420"/>
    </cofactor>
</comment>
<keyword evidence="2" id="KW-0479">Metal-binding</keyword>
<proteinExistence type="inferred from homology"/>
<dbReference type="Pfam" id="PF19086">
    <property type="entry name" value="Terpene_syn_C_2"/>
    <property type="match status" value="1"/>
</dbReference>
<dbReference type="AlphaFoldDB" id="D8T3T7"/>
<name>D8T3T7_SELML</name>
<dbReference type="PANTHER" id="PTHR35201">
    <property type="entry name" value="TERPENE SYNTHASE"/>
    <property type="match status" value="1"/>
</dbReference>
<dbReference type="KEGG" id="smo:SELMODRAFT_428733"/>
<dbReference type="SUPFAM" id="SSF48576">
    <property type="entry name" value="Terpenoid synthases"/>
    <property type="match status" value="1"/>
</dbReference>
<dbReference type="GO" id="GO:0010333">
    <property type="term" value="F:terpene synthase activity"/>
    <property type="evidence" value="ECO:0007669"/>
    <property type="project" value="InterPro"/>
</dbReference>